<keyword evidence="11" id="KW-0965">Cell junction</keyword>
<feature type="transmembrane region" description="Helical" evidence="19">
    <location>
        <begin position="231"/>
        <end position="253"/>
    </location>
</feature>
<evidence type="ECO:0000256" key="5">
    <source>
        <dbReference type="ARBA" id="ARBA00022427"/>
    </source>
</evidence>
<keyword evidence="14" id="KW-1015">Disulfide bond</keyword>
<dbReference type="InterPro" id="IPR042456">
    <property type="entry name" value="F11R"/>
</dbReference>
<dbReference type="GeneID" id="107107969"/>
<keyword evidence="13 19" id="KW-0472">Membrane</keyword>
<dbReference type="Proteomes" id="UP000694871">
    <property type="component" value="Unplaced"/>
</dbReference>
<evidence type="ECO:0000256" key="8">
    <source>
        <dbReference type="ARBA" id="ARBA00022692"/>
    </source>
</evidence>
<evidence type="ECO:0000256" key="12">
    <source>
        <dbReference type="ARBA" id="ARBA00022989"/>
    </source>
</evidence>
<keyword evidence="15" id="KW-0325">Glycoprotein</keyword>
<evidence type="ECO:0000313" key="23">
    <source>
        <dbReference type="RefSeq" id="XP_015263831.1"/>
    </source>
</evidence>
<dbReference type="InterPro" id="IPR003598">
    <property type="entry name" value="Ig_sub2"/>
</dbReference>
<evidence type="ECO:0000256" key="19">
    <source>
        <dbReference type="SAM" id="Phobius"/>
    </source>
</evidence>
<dbReference type="SMART" id="SM00409">
    <property type="entry name" value="IG"/>
    <property type="match status" value="2"/>
</dbReference>
<keyword evidence="12 19" id="KW-1133">Transmembrane helix</keyword>
<proteinExistence type="inferred from homology"/>
<sequence>MAETWCWLWVLFCVASWSLVSGQTKEEIQVPENQSVNLPCKAKAGVGTPSRLEWKFQGSSGTAFVYYEGQLTESYKNRADFHPNELYLKSVTRKDTGQYTCQVVGDINSGLRENTIDLVVQVPPSKPKAHVPSSVTIGNRAVLTCLETDGSPRPTFKWYRNDILMPVDPKTNTLFKNSSYTLDSSTGVLTFEPATSFDVGDYACEADNSIGASQKSEAVHLEPSEVNVGGIVAAVVLLLIVFGLAAFGIWFAYSRGFFSKRRDTSSKKVIYSQPSSRSDGEFKQTSSFLV</sequence>
<feature type="chain" id="PRO_5045664357" description="Junctional adhesion molecule A" evidence="20">
    <location>
        <begin position="23"/>
        <end position="290"/>
    </location>
</feature>
<keyword evidence="22" id="KW-1185">Reference proteome</keyword>
<protein>
    <recommendedName>
        <fullName evidence="4">Junctional adhesion molecule A</fullName>
    </recommendedName>
    <alternativeName>
        <fullName evidence="17">Junctional adhesion molecule 1</fullName>
    </alternativeName>
</protein>
<organism evidence="22 23">
    <name type="scientific">Gekko japonicus</name>
    <name type="common">Schlegel's Japanese gecko</name>
    <dbReference type="NCBI Taxonomy" id="146911"/>
    <lineage>
        <taxon>Eukaryota</taxon>
        <taxon>Metazoa</taxon>
        <taxon>Chordata</taxon>
        <taxon>Craniata</taxon>
        <taxon>Vertebrata</taxon>
        <taxon>Euteleostomi</taxon>
        <taxon>Lepidosauria</taxon>
        <taxon>Squamata</taxon>
        <taxon>Bifurcata</taxon>
        <taxon>Gekkota</taxon>
        <taxon>Gekkonidae</taxon>
        <taxon>Gekkoninae</taxon>
        <taxon>Gekko</taxon>
    </lineage>
</organism>
<evidence type="ECO:0000256" key="18">
    <source>
        <dbReference type="ARBA" id="ARBA00046718"/>
    </source>
</evidence>
<evidence type="ECO:0000256" key="16">
    <source>
        <dbReference type="ARBA" id="ARBA00023319"/>
    </source>
</evidence>
<evidence type="ECO:0000256" key="10">
    <source>
        <dbReference type="ARBA" id="ARBA00022737"/>
    </source>
</evidence>
<evidence type="ECO:0000256" key="4">
    <source>
        <dbReference type="ARBA" id="ARBA00016608"/>
    </source>
</evidence>
<dbReference type="InterPro" id="IPR013783">
    <property type="entry name" value="Ig-like_fold"/>
</dbReference>
<dbReference type="InterPro" id="IPR036179">
    <property type="entry name" value="Ig-like_dom_sf"/>
</dbReference>
<evidence type="ECO:0000259" key="21">
    <source>
        <dbReference type="PROSITE" id="PS50835"/>
    </source>
</evidence>
<comment type="subunit">
    <text evidence="18">Interacts with the ninth PDZ domain of MPDZ. Interacts with the first PDZ domain of PARD3. The association between PARD3 and PARD6B probably disrupts this interaction. Interacts with ITGAL (via I-domain). Interacts with CD151.</text>
</comment>
<evidence type="ECO:0000256" key="2">
    <source>
        <dbReference type="ARBA" id="ARBA00004435"/>
    </source>
</evidence>
<comment type="similarity">
    <text evidence="3">Belongs to the immunoglobulin superfamily.</text>
</comment>
<evidence type="ECO:0000256" key="7">
    <source>
        <dbReference type="ARBA" id="ARBA00022553"/>
    </source>
</evidence>
<dbReference type="PANTHER" id="PTHR45113:SF1">
    <property type="entry name" value="JUNCTIONAL ADHESION MOLECULE A"/>
    <property type="match status" value="1"/>
</dbReference>
<keyword evidence="9 20" id="KW-0732">Signal</keyword>
<dbReference type="PROSITE" id="PS50835">
    <property type="entry name" value="IG_LIKE"/>
    <property type="match status" value="2"/>
</dbReference>
<evidence type="ECO:0000256" key="17">
    <source>
        <dbReference type="ARBA" id="ARBA00030590"/>
    </source>
</evidence>
<keyword evidence="16" id="KW-0393">Immunoglobulin domain</keyword>
<dbReference type="Gene3D" id="2.60.40.10">
    <property type="entry name" value="Immunoglobulins"/>
    <property type="match status" value="2"/>
</dbReference>
<evidence type="ECO:0000256" key="15">
    <source>
        <dbReference type="ARBA" id="ARBA00023180"/>
    </source>
</evidence>
<name>A0ABM1JQU4_GEKJA</name>
<keyword evidence="6" id="KW-1003">Cell membrane</keyword>
<keyword evidence="8 19" id="KW-0812">Transmembrane</keyword>
<dbReference type="SMART" id="SM00408">
    <property type="entry name" value="IGc2"/>
    <property type="match status" value="2"/>
</dbReference>
<evidence type="ECO:0000256" key="3">
    <source>
        <dbReference type="ARBA" id="ARBA00008637"/>
    </source>
</evidence>
<dbReference type="Pfam" id="PF13927">
    <property type="entry name" value="Ig_3"/>
    <property type="match status" value="2"/>
</dbReference>
<accession>A0ABM1JQU4</accession>
<feature type="domain" description="Ig-like" evidence="21">
    <location>
        <begin position="15"/>
        <end position="117"/>
    </location>
</feature>
<dbReference type="SMART" id="SM00406">
    <property type="entry name" value="IGv"/>
    <property type="match status" value="1"/>
</dbReference>
<evidence type="ECO:0000313" key="22">
    <source>
        <dbReference type="Proteomes" id="UP000694871"/>
    </source>
</evidence>
<keyword evidence="5" id="KW-0796">Tight junction</keyword>
<dbReference type="InterPro" id="IPR003599">
    <property type="entry name" value="Ig_sub"/>
</dbReference>
<evidence type="ECO:0000256" key="6">
    <source>
        <dbReference type="ARBA" id="ARBA00022475"/>
    </source>
</evidence>
<keyword evidence="10" id="KW-0677">Repeat</keyword>
<gene>
    <name evidence="23" type="primary">F11R</name>
</gene>
<evidence type="ECO:0000256" key="20">
    <source>
        <dbReference type="SAM" id="SignalP"/>
    </source>
</evidence>
<evidence type="ECO:0000256" key="1">
    <source>
        <dbReference type="ARBA" id="ARBA00004251"/>
    </source>
</evidence>
<comment type="subcellular location">
    <subcellularLocation>
        <location evidence="2">Cell junction</location>
        <location evidence="2">Tight junction</location>
    </subcellularLocation>
    <subcellularLocation>
        <location evidence="1">Cell membrane</location>
        <topology evidence="1">Single-pass type I membrane protein</topology>
    </subcellularLocation>
</comment>
<dbReference type="PANTHER" id="PTHR45113">
    <property type="entry name" value="JUNCTIONAL ADHESION MOLECULE A"/>
    <property type="match status" value="1"/>
</dbReference>
<evidence type="ECO:0000256" key="11">
    <source>
        <dbReference type="ARBA" id="ARBA00022949"/>
    </source>
</evidence>
<reference evidence="23" key="1">
    <citation type="submission" date="2025-08" db="UniProtKB">
        <authorList>
            <consortium name="RefSeq"/>
        </authorList>
    </citation>
    <scope>IDENTIFICATION</scope>
</reference>
<keyword evidence="7" id="KW-0597">Phosphoprotein</keyword>
<evidence type="ECO:0000256" key="14">
    <source>
        <dbReference type="ARBA" id="ARBA00023157"/>
    </source>
</evidence>
<evidence type="ECO:0000256" key="13">
    <source>
        <dbReference type="ARBA" id="ARBA00023136"/>
    </source>
</evidence>
<dbReference type="InterPro" id="IPR013106">
    <property type="entry name" value="Ig_V-set"/>
</dbReference>
<dbReference type="RefSeq" id="XP_015263831.1">
    <property type="nucleotide sequence ID" value="XM_015408345.1"/>
</dbReference>
<feature type="domain" description="Ig-like" evidence="21">
    <location>
        <begin position="127"/>
        <end position="220"/>
    </location>
</feature>
<evidence type="ECO:0000256" key="9">
    <source>
        <dbReference type="ARBA" id="ARBA00022729"/>
    </source>
</evidence>
<dbReference type="SUPFAM" id="SSF48726">
    <property type="entry name" value="Immunoglobulin"/>
    <property type="match status" value="2"/>
</dbReference>
<feature type="signal peptide" evidence="20">
    <location>
        <begin position="1"/>
        <end position="22"/>
    </location>
</feature>
<dbReference type="InterPro" id="IPR007110">
    <property type="entry name" value="Ig-like_dom"/>
</dbReference>